<dbReference type="RefSeq" id="WP_074592508.1">
    <property type="nucleotide sequence ID" value="NZ_FNBS01000024.1"/>
</dbReference>
<proteinExistence type="predicted"/>
<dbReference type="EMBL" id="FNBS01000024">
    <property type="protein sequence ID" value="SDF79054.1"/>
    <property type="molecule type" value="Genomic_DNA"/>
</dbReference>
<evidence type="ECO:0000256" key="2">
    <source>
        <dbReference type="ARBA" id="ARBA00022448"/>
    </source>
</evidence>
<keyword evidence="5 6" id="KW-0472">Membrane</keyword>
<dbReference type="InterPro" id="IPR001046">
    <property type="entry name" value="NRAMP_fam"/>
</dbReference>
<feature type="transmembrane region" description="Helical" evidence="6">
    <location>
        <begin position="57"/>
        <end position="80"/>
    </location>
</feature>
<evidence type="ECO:0000256" key="4">
    <source>
        <dbReference type="ARBA" id="ARBA00022989"/>
    </source>
</evidence>
<dbReference type="GO" id="GO:0015086">
    <property type="term" value="F:cadmium ion transmembrane transporter activity"/>
    <property type="evidence" value="ECO:0007669"/>
    <property type="project" value="TreeGrafter"/>
</dbReference>
<protein>
    <submittedName>
        <fullName evidence="7">Manganese transport protein</fullName>
    </submittedName>
</protein>
<dbReference type="GO" id="GO:0005886">
    <property type="term" value="C:plasma membrane"/>
    <property type="evidence" value="ECO:0007669"/>
    <property type="project" value="TreeGrafter"/>
</dbReference>
<feature type="transmembrane region" description="Helical" evidence="6">
    <location>
        <begin position="293"/>
        <end position="324"/>
    </location>
</feature>
<evidence type="ECO:0000256" key="5">
    <source>
        <dbReference type="ARBA" id="ARBA00023136"/>
    </source>
</evidence>
<keyword evidence="3 6" id="KW-0812">Transmembrane</keyword>
<dbReference type="GO" id="GO:0034755">
    <property type="term" value="P:iron ion transmembrane transport"/>
    <property type="evidence" value="ECO:0007669"/>
    <property type="project" value="TreeGrafter"/>
</dbReference>
<feature type="transmembrane region" description="Helical" evidence="6">
    <location>
        <begin position="158"/>
        <end position="177"/>
    </location>
</feature>
<feature type="transmembrane region" description="Helical" evidence="6">
    <location>
        <begin position="364"/>
        <end position="382"/>
    </location>
</feature>
<dbReference type="Proteomes" id="UP000183404">
    <property type="component" value="Unassembled WGS sequence"/>
</dbReference>
<accession>A0A1G7NYH3</accession>
<feature type="transmembrane region" description="Helical" evidence="6">
    <location>
        <begin position="197"/>
        <end position="216"/>
    </location>
</feature>
<feature type="transmembrane region" description="Helical" evidence="6">
    <location>
        <begin position="336"/>
        <end position="352"/>
    </location>
</feature>
<feature type="transmembrane region" description="Helical" evidence="6">
    <location>
        <begin position="394"/>
        <end position="419"/>
    </location>
</feature>
<feature type="transmembrane region" description="Helical" evidence="6">
    <location>
        <begin position="246"/>
        <end position="268"/>
    </location>
</feature>
<feature type="transmembrane region" description="Helical" evidence="6">
    <location>
        <begin position="20"/>
        <end position="37"/>
    </location>
</feature>
<dbReference type="PRINTS" id="PR00447">
    <property type="entry name" value="NATRESASSCMP"/>
</dbReference>
<keyword evidence="2" id="KW-0813">Transport</keyword>
<dbReference type="PANTHER" id="PTHR11706">
    <property type="entry name" value="SOLUTE CARRIER PROTEIN FAMILY 11 MEMBER"/>
    <property type="match status" value="1"/>
</dbReference>
<name>A0A1G7NYH3_THETY</name>
<dbReference type="Pfam" id="PF01566">
    <property type="entry name" value="Nramp"/>
    <property type="match status" value="1"/>
</dbReference>
<evidence type="ECO:0000313" key="7">
    <source>
        <dbReference type="EMBL" id="SDF79054.1"/>
    </source>
</evidence>
<gene>
    <name evidence="7" type="ORF">SAMN04244560_01234</name>
</gene>
<evidence type="ECO:0000256" key="6">
    <source>
        <dbReference type="SAM" id="Phobius"/>
    </source>
</evidence>
<dbReference type="AlphaFoldDB" id="A0A1G7NYH3"/>
<dbReference type="GO" id="GO:0005384">
    <property type="term" value="F:manganese ion transmembrane transporter activity"/>
    <property type="evidence" value="ECO:0007669"/>
    <property type="project" value="TreeGrafter"/>
</dbReference>
<reference evidence="7 8" key="1">
    <citation type="submission" date="2016-10" db="EMBL/GenBank/DDBJ databases">
        <authorList>
            <person name="de Groot N.N."/>
        </authorList>
    </citation>
    <scope>NUCLEOTIDE SEQUENCE [LARGE SCALE GENOMIC DNA]</scope>
    <source>
        <strain evidence="7 8">DSM 569</strain>
    </source>
</reference>
<dbReference type="NCBIfam" id="NF037982">
    <property type="entry name" value="Nramp_1"/>
    <property type="match status" value="1"/>
</dbReference>
<feature type="transmembrane region" description="Helical" evidence="6">
    <location>
        <begin position="101"/>
        <end position="124"/>
    </location>
</feature>
<sequence length="420" mass="46158">MLKSIKNLLKGKHHPKFMALDFIKYIGPGLLVTVGFIDPGNWASNVAAGSLYSYKLLWMVTLSTIMLIILQHNAAHLGIATGYCMSEAATKYLKPFVSRTVLISAVFAAILTAMAEILGASIAIQMLFNIPIKIGSLITLVFVSLMLYTNSYKKLEKWIIGFVSLIGISFIFELSLVDVKWTEVASSWVKPEFPAGSMPIIMSVLGAVVMPHNLFLHSEIIQSRQWNLEDEKVIVKQLNYEYFDTIFSMIIGWGINSAMIIVAASAFFTNNVTVTELNQAQQMLKPLLGNASAVVFALALLFAGISSSITAGMAGGSIFAGIYGEPYDIHDAHTKVGVGITYIFAVLIIFFVKSPFQGLVYSQMFLSVQLPITIFLLIYLTSSKKIMGKFANTLLYKVLLWTIGIIVTVLNVMLLISFVG</sequence>
<evidence type="ECO:0000256" key="1">
    <source>
        <dbReference type="ARBA" id="ARBA00004141"/>
    </source>
</evidence>
<feature type="transmembrane region" description="Helical" evidence="6">
    <location>
        <begin position="130"/>
        <end position="149"/>
    </location>
</feature>
<evidence type="ECO:0000313" key="8">
    <source>
        <dbReference type="Proteomes" id="UP000183404"/>
    </source>
</evidence>
<comment type="subcellular location">
    <subcellularLocation>
        <location evidence="1">Membrane</location>
        <topology evidence="1">Multi-pass membrane protein</topology>
    </subcellularLocation>
</comment>
<dbReference type="PANTHER" id="PTHR11706:SF33">
    <property type="entry name" value="NATURAL RESISTANCE-ASSOCIATED MACROPHAGE PROTEIN 2"/>
    <property type="match status" value="1"/>
</dbReference>
<organism evidence="7 8">
    <name type="scientific">Thermoanaerobacter thermohydrosulfuricus</name>
    <name type="common">Clostridium thermohydrosulfuricum</name>
    <dbReference type="NCBI Taxonomy" id="1516"/>
    <lineage>
        <taxon>Bacteria</taxon>
        <taxon>Bacillati</taxon>
        <taxon>Bacillota</taxon>
        <taxon>Clostridia</taxon>
        <taxon>Thermoanaerobacterales</taxon>
        <taxon>Thermoanaerobacteraceae</taxon>
        <taxon>Thermoanaerobacter</taxon>
    </lineage>
</organism>
<keyword evidence="4 6" id="KW-1133">Transmembrane helix</keyword>
<evidence type="ECO:0000256" key="3">
    <source>
        <dbReference type="ARBA" id="ARBA00022692"/>
    </source>
</evidence>